<dbReference type="GO" id="GO:0005524">
    <property type="term" value="F:ATP binding"/>
    <property type="evidence" value="ECO:0007669"/>
    <property type="project" value="UniProtKB-UniRule"/>
</dbReference>
<dbReference type="Gene3D" id="1.10.8.60">
    <property type="match status" value="1"/>
</dbReference>
<reference evidence="15" key="1">
    <citation type="journal article" date="2014" name="Int. J. Syst. Evol. Microbiol.">
        <title>Complete genome sequence of Corynebacterium casei LMG S-19264T (=DSM 44701T), isolated from a smear-ripened cheese.</title>
        <authorList>
            <consortium name="US DOE Joint Genome Institute (JGI-PGF)"/>
            <person name="Walter F."/>
            <person name="Albersmeier A."/>
            <person name="Kalinowski J."/>
            <person name="Ruckert C."/>
        </authorList>
    </citation>
    <scope>NUCLEOTIDE SEQUENCE</scope>
    <source>
        <strain evidence="15">CGMCC 4.7278</strain>
    </source>
</reference>
<dbReference type="InterPro" id="IPR017730">
    <property type="entry name" value="Chaperonin_ClpB"/>
</dbReference>
<dbReference type="GO" id="GO:0005737">
    <property type="term" value="C:cytoplasm"/>
    <property type="evidence" value="ECO:0007669"/>
    <property type="project" value="UniProtKB-SubCell"/>
</dbReference>
<evidence type="ECO:0000256" key="12">
    <source>
        <dbReference type="RuleBase" id="RU004432"/>
    </source>
</evidence>
<dbReference type="NCBIfam" id="TIGR03346">
    <property type="entry name" value="chaperone_ClpB"/>
    <property type="match status" value="1"/>
</dbReference>
<gene>
    <name evidence="13 15" type="primary">clpB</name>
    <name evidence="15" type="ORF">GCM10011591_25190</name>
</gene>
<keyword evidence="13" id="KW-0963">Cytoplasm</keyword>
<keyword evidence="4 11" id="KW-0677">Repeat</keyword>
<keyword evidence="7 13" id="KW-0346">Stress response</keyword>
<dbReference type="AlphaFoldDB" id="A0A917QIH5"/>
<evidence type="ECO:0000259" key="14">
    <source>
        <dbReference type="PROSITE" id="PS51903"/>
    </source>
</evidence>
<dbReference type="CDD" id="cd00009">
    <property type="entry name" value="AAA"/>
    <property type="match status" value="1"/>
</dbReference>
<dbReference type="InterPro" id="IPR019489">
    <property type="entry name" value="Clp_ATPase_C"/>
</dbReference>
<sequence>MDSFNPTTKTQAALTAALQAASAAGNPEIRPAHLLVALLDQTDGVASPLLKAIGVDPAAIARTANDMVDKLPRATGASTQPQLSRESLAAITAAQKLATELGDEYVSTENLLVGLAEGDSDVAKLLRANGATPEALRDAFQKVRGSARVTTPDPEASYQALEKYSTDLTQAARDGKLDPVIGRDTEIRRVVQVLSRRTKNNPVLIGEPGVGKTAIVEGLARRIVEGDVPESLRNKKVISLDLGAMVAGAKYRGEFEERLKAVLDDIKNSAGEIITFIDELHTIVGAGGTGDSAMDAGNMIKPLLARGELRLVGATTLDEYRKYIEKDAALERRFQQVMVGEPSVPDTIQILRGIKERYEVHHGVRITDSALVAAATLSDRYITSRFLPDKAIDLIDESASRLRMEIDSRPVEIDEIERAVRRLEIEEMALEKETDEGSKQRLEKLRQELADDREKLNQLTTRWQNEKNAIEGVRGLKEQLEALRGASDRAERDGDLGKAAELRYGKIPALEKQLADAEKASGAASDGDVMLNEEVTPDDIADVVSAWTGVPVGRMMEGETAKLLRMETEVAGRVVGQEEAVRAVSDAVRRARAGVADPNRPTGSFMFVGPTGVGKTELAKSLADFLFADERAMVRIDMSEYSEKHAVARLVGAPPGYVGYDQGGQLTEAVRRRPYSVVLFDEIEKAHPDVFDILLQVLDEGRLTDSQGRTVDFRNTILILTSNLGAGGDKEQVMEAVRRAFKPEFLNRLDDVVMFHALDAKQLESIVDINLRGLQKRLSQRRLTLDVTTEAKEWLAIRGYEPAYGARPLRRLIQQAIGDSLAKELLSGAIADGDTVKVDVDNANDKLVLGREAVTA</sequence>
<dbReference type="FunFam" id="3.40.50.300:FF:000120">
    <property type="entry name" value="ATP-dependent chaperone ClpB"/>
    <property type="match status" value="1"/>
</dbReference>
<dbReference type="Pfam" id="PF17871">
    <property type="entry name" value="AAA_lid_9"/>
    <property type="match status" value="1"/>
</dbReference>
<dbReference type="Pfam" id="PF07724">
    <property type="entry name" value="AAA_2"/>
    <property type="match status" value="1"/>
</dbReference>
<dbReference type="InterPro" id="IPR028299">
    <property type="entry name" value="ClpA/B_CS2"/>
</dbReference>
<dbReference type="SMART" id="SM01086">
    <property type="entry name" value="ClpB_D2-small"/>
    <property type="match status" value="1"/>
</dbReference>
<dbReference type="InterPro" id="IPR036628">
    <property type="entry name" value="Clp_N_dom_sf"/>
</dbReference>
<comment type="function">
    <text evidence="13">Part of a stress-induced multi-chaperone system, it is involved in the recovery of the cell from heat-induced damage, in cooperation with DnaK, DnaJ and GrpE.</text>
</comment>
<feature type="domain" description="Clp R" evidence="14">
    <location>
        <begin position="1"/>
        <end position="146"/>
    </location>
</feature>
<evidence type="ECO:0000256" key="1">
    <source>
        <dbReference type="ARBA" id="ARBA00004496"/>
    </source>
</evidence>
<dbReference type="InterPro" id="IPR003593">
    <property type="entry name" value="AAA+_ATPase"/>
</dbReference>
<dbReference type="InterPro" id="IPR018368">
    <property type="entry name" value="ClpA/B_CS1"/>
</dbReference>
<feature type="coiled-coil region" evidence="13">
    <location>
        <begin position="413"/>
        <end position="493"/>
    </location>
</feature>
<dbReference type="EMBL" id="BMMW01000002">
    <property type="protein sequence ID" value="GGK52375.1"/>
    <property type="molecule type" value="Genomic_DNA"/>
</dbReference>
<keyword evidence="8 13" id="KW-0175">Coiled coil</keyword>
<name>A0A917QIH5_9NOCA</name>
<organism evidence="15 16">
    <name type="scientific">Nocardia camponoti</name>
    <dbReference type="NCBI Taxonomy" id="1616106"/>
    <lineage>
        <taxon>Bacteria</taxon>
        <taxon>Bacillati</taxon>
        <taxon>Actinomycetota</taxon>
        <taxon>Actinomycetes</taxon>
        <taxon>Mycobacteriales</taxon>
        <taxon>Nocardiaceae</taxon>
        <taxon>Nocardia</taxon>
    </lineage>
</organism>
<dbReference type="GO" id="GO:0042026">
    <property type="term" value="P:protein refolding"/>
    <property type="evidence" value="ECO:0007669"/>
    <property type="project" value="UniProtKB-UniRule"/>
</dbReference>
<dbReference type="FunFam" id="3.40.50.300:FF:000025">
    <property type="entry name" value="ATP-dependent Clp protease subunit"/>
    <property type="match status" value="1"/>
</dbReference>
<evidence type="ECO:0000256" key="9">
    <source>
        <dbReference type="ARBA" id="ARBA00023186"/>
    </source>
</evidence>
<dbReference type="CDD" id="cd19499">
    <property type="entry name" value="RecA-like_ClpB_Hsp104-like"/>
    <property type="match status" value="1"/>
</dbReference>
<evidence type="ECO:0000256" key="13">
    <source>
        <dbReference type="RuleBase" id="RU362034"/>
    </source>
</evidence>
<dbReference type="SMART" id="SM00382">
    <property type="entry name" value="AAA"/>
    <property type="match status" value="2"/>
</dbReference>
<keyword evidence="6 12" id="KW-0067">ATP-binding</keyword>
<comment type="similarity">
    <text evidence="2 12">Belongs to the ClpA/ClpB family.</text>
</comment>
<dbReference type="PRINTS" id="PR00300">
    <property type="entry name" value="CLPPROTEASEA"/>
</dbReference>
<dbReference type="Pfam" id="PF10431">
    <property type="entry name" value="ClpB_D2-small"/>
    <property type="match status" value="1"/>
</dbReference>
<dbReference type="SUPFAM" id="SSF52540">
    <property type="entry name" value="P-loop containing nucleoside triphosphate hydrolases"/>
    <property type="match status" value="2"/>
</dbReference>
<evidence type="ECO:0000256" key="11">
    <source>
        <dbReference type="PROSITE-ProRule" id="PRU01251"/>
    </source>
</evidence>
<evidence type="ECO:0000256" key="4">
    <source>
        <dbReference type="ARBA" id="ARBA00022737"/>
    </source>
</evidence>
<evidence type="ECO:0000256" key="3">
    <source>
        <dbReference type="ARBA" id="ARBA00017574"/>
    </source>
</evidence>
<comment type="caution">
    <text evidence="15">The sequence shown here is derived from an EMBL/GenBank/DDBJ whole genome shotgun (WGS) entry which is preliminary data.</text>
</comment>
<accession>A0A917QIH5</accession>
<evidence type="ECO:0000256" key="10">
    <source>
        <dbReference type="ARBA" id="ARBA00026057"/>
    </source>
</evidence>
<dbReference type="InterPro" id="IPR050130">
    <property type="entry name" value="ClpA_ClpB"/>
</dbReference>
<keyword evidence="16" id="KW-1185">Reference proteome</keyword>
<dbReference type="InterPro" id="IPR001270">
    <property type="entry name" value="ClpA/B"/>
</dbReference>
<dbReference type="RefSeq" id="WP_188829085.1">
    <property type="nucleotide sequence ID" value="NZ_BMMW01000002.1"/>
</dbReference>
<keyword evidence="5 12" id="KW-0547">Nucleotide-binding</keyword>
<evidence type="ECO:0000256" key="7">
    <source>
        <dbReference type="ARBA" id="ARBA00023016"/>
    </source>
</evidence>
<dbReference type="InterPro" id="IPR027417">
    <property type="entry name" value="P-loop_NTPase"/>
</dbReference>
<dbReference type="GO" id="GO:0034605">
    <property type="term" value="P:cellular response to heat"/>
    <property type="evidence" value="ECO:0007669"/>
    <property type="project" value="TreeGrafter"/>
</dbReference>
<proteinExistence type="inferred from homology"/>
<dbReference type="PANTHER" id="PTHR11638:SF18">
    <property type="entry name" value="HEAT SHOCK PROTEIN 104"/>
    <property type="match status" value="1"/>
</dbReference>
<comment type="subunit">
    <text evidence="10">Homohexamer. The oligomerization is ATP-dependent.</text>
</comment>
<evidence type="ECO:0000256" key="2">
    <source>
        <dbReference type="ARBA" id="ARBA00008675"/>
    </source>
</evidence>
<dbReference type="PROSITE" id="PS00871">
    <property type="entry name" value="CLPAB_2"/>
    <property type="match status" value="1"/>
</dbReference>
<reference evidence="15" key="2">
    <citation type="submission" date="2020-09" db="EMBL/GenBank/DDBJ databases">
        <authorList>
            <person name="Sun Q."/>
            <person name="Zhou Y."/>
        </authorList>
    </citation>
    <scope>NUCLEOTIDE SEQUENCE</scope>
    <source>
        <strain evidence="15">CGMCC 4.7278</strain>
    </source>
</reference>
<dbReference type="SUPFAM" id="SSF81923">
    <property type="entry name" value="Double Clp-N motif"/>
    <property type="match status" value="1"/>
</dbReference>
<dbReference type="FunFam" id="1.10.8.60:FF:000017">
    <property type="entry name" value="ATP-dependent chaperone ClpB"/>
    <property type="match status" value="1"/>
</dbReference>
<dbReference type="InterPro" id="IPR003959">
    <property type="entry name" value="ATPase_AAA_core"/>
</dbReference>
<comment type="subunit">
    <text evidence="13">Homohexamer; The oligomerization is ATP-dependent.</text>
</comment>
<dbReference type="PROSITE" id="PS51903">
    <property type="entry name" value="CLP_R"/>
    <property type="match status" value="1"/>
</dbReference>
<protein>
    <recommendedName>
        <fullName evidence="3 13">Chaperone protein ClpB</fullName>
    </recommendedName>
</protein>
<keyword evidence="9 12" id="KW-0143">Chaperone</keyword>
<evidence type="ECO:0000256" key="8">
    <source>
        <dbReference type="ARBA" id="ARBA00023054"/>
    </source>
</evidence>
<dbReference type="Proteomes" id="UP000612956">
    <property type="component" value="Unassembled WGS sequence"/>
</dbReference>
<evidence type="ECO:0000313" key="16">
    <source>
        <dbReference type="Proteomes" id="UP000612956"/>
    </source>
</evidence>
<comment type="subcellular location">
    <subcellularLocation>
        <location evidence="1 13">Cytoplasm</location>
    </subcellularLocation>
</comment>
<dbReference type="InterPro" id="IPR004176">
    <property type="entry name" value="Clp_R_N"/>
</dbReference>
<evidence type="ECO:0000256" key="6">
    <source>
        <dbReference type="ARBA" id="ARBA00022840"/>
    </source>
</evidence>
<dbReference type="Gene3D" id="3.40.50.300">
    <property type="entry name" value="P-loop containing nucleotide triphosphate hydrolases"/>
    <property type="match status" value="3"/>
</dbReference>
<dbReference type="Pfam" id="PF00004">
    <property type="entry name" value="AAA"/>
    <property type="match status" value="1"/>
</dbReference>
<evidence type="ECO:0000256" key="5">
    <source>
        <dbReference type="ARBA" id="ARBA00022741"/>
    </source>
</evidence>
<evidence type="ECO:0000313" key="15">
    <source>
        <dbReference type="EMBL" id="GGK52375.1"/>
    </source>
</evidence>
<dbReference type="FunFam" id="3.40.50.300:FF:000010">
    <property type="entry name" value="Chaperone clpB 1, putative"/>
    <property type="match status" value="1"/>
</dbReference>
<dbReference type="InterPro" id="IPR041546">
    <property type="entry name" value="ClpA/ClpB_AAA_lid"/>
</dbReference>
<dbReference type="PANTHER" id="PTHR11638">
    <property type="entry name" value="ATP-DEPENDENT CLP PROTEASE"/>
    <property type="match status" value="1"/>
</dbReference>
<dbReference type="Gene3D" id="1.10.1780.10">
    <property type="entry name" value="Clp, N-terminal domain"/>
    <property type="match status" value="1"/>
</dbReference>
<dbReference type="PROSITE" id="PS00870">
    <property type="entry name" value="CLPAB_1"/>
    <property type="match status" value="1"/>
</dbReference>
<dbReference type="GO" id="GO:0016887">
    <property type="term" value="F:ATP hydrolysis activity"/>
    <property type="evidence" value="ECO:0007669"/>
    <property type="project" value="InterPro"/>
</dbReference>
<dbReference type="Pfam" id="PF02861">
    <property type="entry name" value="Clp_N"/>
    <property type="match status" value="1"/>
</dbReference>